<reference evidence="2 3" key="1">
    <citation type="journal article" date="2008" name="Nature">
        <title>The genome of the choanoflagellate Monosiga brevicollis and the origin of metazoans.</title>
        <authorList>
            <consortium name="JGI Sequencing"/>
            <person name="King N."/>
            <person name="Westbrook M.J."/>
            <person name="Young S.L."/>
            <person name="Kuo A."/>
            <person name="Abedin M."/>
            <person name="Chapman J."/>
            <person name="Fairclough S."/>
            <person name="Hellsten U."/>
            <person name="Isogai Y."/>
            <person name="Letunic I."/>
            <person name="Marr M."/>
            <person name="Pincus D."/>
            <person name="Putnam N."/>
            <person name="Rokas A."/>
            <person name="Wright K.J."/>
            <person name="Zuzow R."/>
            <person name="Dirks W."/>
            <person name="Good M."/>
            <person name="Goodstein D."/>
            <person name="Lemons D."/>
            <person name="Li W."/>
            <person name="Lyons J.B."/>
            <person name="Morris A."/>
            <person name="Nichols S."/>
            <person name="Richter D.J."/>
            <person name="Salamov A."/>
            <person name="Bork P."/>
            <person name="Lim W.A."/>
            <person name="Manning G."/>
            <person name="Miller W.T."/>
            <person name="McGinnis W."/>
            <person name="Shapiro H."/>
            <person name="Tjian R."/>
            <person name="Grigoriev I.V."/>
            <person name="Rokhsar D."/>
        </authorList>
    </citation>
    <scope>NUCLEOTIDE SEQUENCE [LARGE SCALE GENOMIC DNA]</scope>
    <source>
        <strain evidence="3">MX1 / ATCC 50154</strain>
    </source>
</reference>
<feature type="domain" description="Methyltransferase" evidence="1">
    <location>
        <begin position="172"/>
        <end position="312"/>
    </location>
</feature>
<organism evidence="2 3">
    <name type="scientific">Monosiga brevicollis</name>
    <name type="common">Choanoflagellate</name>
    <dbReference type="NCBI Taxonomy" id="81824"/>
    <lineage>
        <taxon>Eukaryota</taxon>
        <taxon>Choanoflagellata</taxon>
        <taxon>Craspedida</taxon>
        <taxon>Salpingoecidae</taxon>
        <taxon>Monosiga</taxon>
    </lineage>
</organism>
<name>A9V492_MONBE</name>
<accession>A9V492</accession>
<evidence type="ECO:0000313" key="3">
    <source>
        <dbReference type="Proteomes" id="UP000001357"/>
    </source>
</evidence>
<dbReference type="GeneID" id="5892859"/>
<evidence type="ECO:0000313" key="2">
    <source>
        <dbReference type="EMBL" id="EDQ87666.1"/>
    </source>
</evidence>
<dbReference type="RefSeq" id="XP_001747586.1">
    <property type="nucleotide sequence ID" value="XM_001747534.1"/>
</dbReference>
<keyword evidence="3" id="KW-1185">Reference proteome</keyword>
<dbReference type="PANTHER" id="PTHR13369">
    <property type="match status" value="1"/>
</dbReference>
<dbReference type="PANTHER" id="PTHR13369:SF0">
    <property type="entry name" value="GLUTATHIONE S-TRANSFERASE C-TERMINAL DOMAIN-CONTAINING PROTEIN"/>
    <property type="match status" value="1"/>
</dbReference>
<sequence>MLGPRNGTYLSATDVAGAVLLLAYEQHLRQDESWQHLPNLRRWVDGLLAILNERCTGLPPAPPGAADNHLRREEGLTKQALKMVPSRVDEAMNSRKTRNSRRRGMEAQWFDQLNAMRRPPTELENLAGIMQGERTHRDDSPDAPSRQDYLLARLDAVMRPDSAVPELDPACGEIILFDRNVFSLSRALQRAAQLKLTNVSVCIGDMESFAEMALPFDLGVGLHFCGMLTDLALNACISQHAAFVFCPCCYGKISRNFNKQGECVMDYPRSERYRDLGMDMHAFSGFGVAADQDPGMLEDGCTYNMTSPEAAVADAYMDTIDGDRLSLAETQGTMHGSQEAGYLVALGRLRPLECTPKHNIICGSFHKTQLV</sequence>
<dbReference type="Proteomes" id="UP000001357">
    <property type="component" value="Unassembled WGS sequence"/>
</dbReference>
<dbReference type="AlphaFoldDB" id="A9V492"/>
<dbReference type="STRING" id="81824.A9V492"/>
<dbReference type="Pfam" id="PF13847">
    <property type="entry name" value="Methyltransf_31"/>
    <property type="match status" value="1"/>
</dbReference>
<dbReference type="InterPro" id="IPR025714">
    <property type="entry name" value="Methyltranfer_dom"/>
</dbReference>
<dbReference type="InParanoid" id="A9V492"/>
<evidence type="ECO:0000259" key="1">
    <source>
        <dbReference type="Pfam" id="PF13847"/>
    </source>
</evidence>
<dbReference type="KEGG" id="mbr:MONBRDRAFT_27083"/>
<dbReference type="EMBL" id="CH991558">
    <property type="protein sequence ID" value="EDQ87666.1"/>
    <property type="molecule type" value="Genomic_DNA"/>
</dbReference>
<proteinExistence type="predicted"/>
<gene>
    <name evidence="2" type="ORF">MONBRDRAFT_27083</name>
</gene>
<protein>
    <recommendedName>
        <fullName evidence="1">Methyltransferase domain-containing protein</fullName>
    </recommendedName>
</protein>